<dbReference type="NCBIfam" id="NF006767">
    <property type="entry name" value="PRK09289.1"/>
    <property type="match status" value="1"/>
</dbReference>
<evidence type="ECO:0000256" key="4">
    <source>
        <dbReference type="ARBA" id="ARBA00011233"/>
    </source>
</evidence>
<evidence type="ECO:0000259" key="12">
    <source>
        <dbReference type="PROSITE" id="PS51177"/>
    </source>
</evidence>
<dbReference type="GO" id="GO:0009231">
    <property type="term" value="P:riboflavin biosynthetic process"/>
    <property type="evidence" value="ECO:0007669"/>
    <property type="project" value="UniProtKB-KW"/>
</dbReference>
<dbReference type="InterPro" id="IPR001783">
    <property type="entry name" value="Lumazine-bd"/>
</dbReference>
<organism evidence="13 14">
    <name type="scientific">Helicovermis profundi</name>
    <dbReference type="NCBI Taxonomy" id="3065157"/>
    <lineage>
        <taxon>Bacteria</taxon>
        <taxon>Bacillati</taxon>
        <taxon>Bacillota</taxon>
        <taxon>Clostridia</taxon>
        <taxon>Helicovermis</taxon>
    </lineage>
</organism>
<feature type="domain" description="Lumazine-binding" evidence="12">
    <location>
        <begin position="1"/>
        <end position="92"/>
    </location>
</feature>
<dbReference type="SUPFAM" id="SSF63380">
    <property type="entry name" value="Riboflavin synthase domain-like"/>
    <property type="match status" value="2"/>
</dbReference>
<keyword evidence="9" id="KW-0677">Repeat</keyword>
<dbReference type="Pfam" id="PF00677">
    <property type="entry name" value="Lum_binding"/>
    <property type="match status" value="2"/>
</dbReference>
<dbReference type="FunFam" id="2.40.30.20:FF:000004">
    <property type="entry name" value="Riboflavin synthase, alpha subunit"/>
    <property type="match status" value="1"/>
</dbReference>
<dbReference type="RefSeq" id="WP_338535157.1">
    <property type="nucleotide sequence ID" value="NZ_AP028654.1"/>
</dbReference>
<evidence type="ECO:0000256" key="5">
    <source>
        <dbReference type="ARBA" id="ARBA00012827"/>
    </source>
</evidence>
<dbReference type="InterPro" id="IPR023366">
    <property type="entry name" value="ATP_synth_asu-like_sf"/>
</dbReference>
<evidence type="ECO:0000256" key="2">
    <source>
        <dbReference type="ARBA" id="ARBA00002803"/>
    </source>
</evidence>
<sequence>MFTGLVEEIGKVKEIASGSLTIEAKKVLEGVKIGDSICVNGICLSVNNITLNSFTVDVMPETFRRTNLKNIKKASFVNLERAMEIGSRFGGHIVSGHIDGTSEIVNFEKEKNASWITLKASKDILKYIILKGSVAIDGVSLTVGELEEDLFRVSIIPLTSKDTTLLTKRVGEFINIECDIVGKYVEKLMNFNSFSEKKSVINKSFLEENGFM</sequence>
<proteinExistence type="predicted"/>
<protein>
    <recommendedName>
        <fullName evidence="6 10">Riboflavin synthase</fullName>
        <ecNumber evidence="5 10">2.5.1.9</ecNumber>
    </recommendedName>
</protein>
<name>A0AAU9E514_9FIRM</name>
<keyword evidence="14" id="KW-1185">Reference proteome</keyword>
<keyword evidence="7" id="KW-0686">Riboflavin biosynthesis</keyword>
<evidence type="ECO:0000256" key="1">
    <source>
        <dbReference type="ARBA" id="ARBA00000968"/>
    </source>
</evidence>
<gene>
    <name evidence="13" type="ORF">HLPR_18590</name>
</gene>
<dbReference type="FunFam" id="2.40.30.20:FF:000003">
    <property type="entry name" value="Riboflavin synthase, alpha subunit"/>
    <property type="match status" value="1"/>
</dbReference>
<evidence type="ECO:0000256" key="8">
    <source>
        <dbReference type="ARBA" id="ARBA00022679"/>
    </source>
</evidence>
<evidence type="ECO:0000256" key="9">
    <source>
        <dbReference type="ARBA" id="ARBA00022737"/>
    </source>
</evidence>
<dbReference type="PROSITE" id="PS51177">
    <property type="entry name" value="LUMAZINE_BIND"/>
    <property type="match status" value="2"/>
</dbReference>
<dbReference type="EC" id="2.5.1.9" evidence="5 10"/>
<comment type="pathway">
    <text evidence="3">Cofactor biosynthesis; riboflavin biosynthesis; riboflavin from 2-hydroxy-3-oxobutyl phosphate and 5-amino-6-(D-ribitylamino)uracil: step 2/2.</text>
</comment>
<dbReference type="KEGG" id="hprf:HLPR_18590"/>
<evidence type="ECO:0000256" key="3">
    <source>
        <dbReference type="ARBA" id="ARBA00004887"/>
    </source>
</evidence>
<comment type="function">
    <text evidence="2">Catalyzes the dismutation of two molecules of 6,7-dimethyl-8-ribityllumazine, resulting in the formation of riboflavin and 5-amino-6-(D-ribitylamino)uracil.</text>
</comment>
<dbReference type="Gene3D" id="2.40.30.20">
    <property type="match status" value="2"/>
</dbReference>
<dbReference type="CDD" id="cd00402">
    <property type="entry name" value="Riboflavin_synthase_like"/>
    <property type="match status" value="1"/>
</dbReference>
<dbReference type="PANTHER" id="PTHR21098:SF12">
    <property type="entry name" value="RIBOFLAVIN SYNTHASE"/>
    <property type="match status" value="1"/>
</dbReference>
<evidence type="ECO:0000256" key="7">
    <source>
        <dbReference type="ARBA" id="ARBA00022619"/>
    </source>
</evidence>
<dbReference type="PANTHER" id="PTHR21098">
    <property type="entry name" value="RIBOFLAVIN SYNTHASE ALPHA CHAIN"/>
    <property type="match status" value="1"/>
</dbReference>
<dbReference type="InterPro" id="IPR017938">
    <property type="entry name" value="Riboflavin_synthase-like_b-brl"/>
</dbReference>
<dbReference type="GO" id="GO:0004746">
    <property type="term" value="F:riboflavin synthase activity"/>
    <property type="evidence" value="ECO:0007669"/>
    <property type="project" value="UniProtKB-UniRule"/>
</dbReference>
<accession>A0AAU9E514</accession>
<evidence type="ECO:0000256" key="10">
    <source>
        <dbReference type="NCBIfam" id="TIGR00187"/>
    </source>
</evidence>
<reference evidence="13 14" key="1">
    <citation type="submission" date="2023-08" db="EMBL/GenBank/DDBJ databases">
        <title>Helicovermis profunda gen. nov., sp. nov., a novel mesophilic, fermentative bacterium within the Bacillota from a deep-sea hydrothermal vent chimney.</title>
        <authorList>
            <person name="Miyazaki U."/>
            <person name="Mizutani D."/>
            <person name="Hashimoto Y."/>
            <person name="Tame A."/>
            <person name="Sawayama S."/>
            <person name="Miyazaki J."/>
            <person name="Takai K."/>
            <person name="Nakagawa S."/>
        </authorList>
    </citation>
    <scope>NUCLEOTIDE SEQUENCE [LARGE SCALE GENOMIC DNA]</scope>
    <source>
        <strain evidence="13 14">S502</strain>
    </source>
</reference>
<evidence type="ECO:0000313" key="14">
    <source>
        <dbReference type="Proteomes" id="UP001321786"/>
    </source>
</evidence>
<evidence type="ECO:0000313" key="13">
    <source>
        <dbReference type="EMBL" id="BEP29528.1"/>
    </source>
</evidence>
<feature type="domain" description="Lumazine-binding" evidence="12">
    <location>
        <begin position="93"/>
        <end position="189"/>
    </location>
</feature>
<evidence type="ECO:0000256" key="11">
    <source>
        <dbReference type="PROSITE-ProRule" id="PRU00524"/>
    </source>
</evidence>
<dbReference type="AlphaFoldDB" id="A0AAU9E514"/>
<comment type="subunit">
    <text evidence="4">Homotrimer.</text>
</comment>
<feature type="repeat" description="Lumazine-binding" evidence="11">
    <location>
        <begin position="1"/>
        <end position="92"/>
    </location>
</feature>
<dbReference type="EMBL" id="AP028654">
    <property type="protein sequence ID" value="BEP29528.1"/>
    <property type="molecule type" value="Genomic_DNA"/>
</dbReference>
<feature type="repeat" description="Lumazine-binding" evidence="11">
    <location>
        <begin position="93"/>
        <end position="189"/>
    </location>
</feature>
<dbReference type="NCBIfam" id="TIGR00187">
    <property type="entry name" value="ribE"/>
    <property type="match status" value="1"/>
</dbReference>
<keyword evidence="8" id="KW-0808">Transferase</keyword>
<dbReference type="PIRSF" id="PIRSF000498">
    <property type="entry name" value="Riboflavin_syn_A"/>
    <property type="match status" value="1"/>
</dbReference>
<dbReference type="NCBIfam" id="NF009566">
    <property type="entry name" value="PRK13020.1"/>
    <property type="match status" value="1"/>
</dbReference>
<comment type="catalytic activity">
    <reaction evidence="1">
        <text>2 6,7-dimethyl-8-(1-D-ribityl)lumazine + H(+) = 5-amino-6-(D-ribitylamino)uracil + riboflavin</text>
        <dbReference type="Rhea" id="RHEA:20772"/>
        <dbReference type="ChEBI" id="CHEBI:15378"/>
        <dbReference type="ChEBI" id="CHEBI:15934"/>
        <dbReference type="ChEBI" id="CHEBI:57986"/>
        <dbReference type="ChEBI" id="CHEBI:58201"/>
        <dbReference type="EC" id="2.5.1.9"/>
    </reaction>
</comment>
<dbReference type="InterPro" id="IPR026017">
    <property type="entry name" value="Lumazine-bd_dom"/>
</dbReference>
<dbReference type="Proteomes" id="UP001321786">
    <property type="component" value="Chromosome"/>
</dbReference>
<evidence type="ECO:0000256" key="6">
    <source>
        <dbReference type="ARBA" id="ARBA00013950"/>
    </source>
</evidence>